<dbReference type="RefSeq" id="WP_034535236.1">
    <property type="nucleotide sequence ID" value="NZ_CP071732.1"/>
</dbReference>
<dbReference type="EMBL" id="CP071732">
    <property type="protein sequence ID" value="QTB90701.1"/>
    <property type="molecule type" value="Genomic_DNA"/>
</dbReference>
<feature type="compositionally biased region" description="Polar residues" evidence="1">
    <location>
        <begin position="221"/>
        <end position="230"/>
    </location>
</feature>
<keyword evidence="2" id="KW-0472">Membrane</keyword>
<feature type="region of interest" description="Disordered" evidence="1">
    <location>
        <begin position="541"/>
        <end position="560"/>
    </location>
</feature>
<feature type="transmembrane region" description="Helical" evidence="2">
    <location>
        <begin position="1285"/>
        <end position="1308"/>
    </location>
</feature>
<feature type="compositionally biased region" description="Pro residues" evidence="1">
    <location>
        <begin position="209"/>
        <end position="218"/>
    </location>
</feature>
<feature type="chain" id="PRO_5046837986" evidence="3">
    <location>
        <begin position="33"/>
        <end position="1327"/>
    </location>
</feature>
<dbReference type="InterPro" id="IPR032300">
    <property type="entry name" value="Antigen_C"/>
</dbReference>
<evidence type="ECO:0000313" key="6">
    <source>
        <dbReference type="EMBL" id="QTB90701.1"/>
    </source>
</evidence>
<feature type="signal peptide" evidence="3">
    <location>
        <begin position="1"/>
        <end position="32"/>
    </location>
</feature>
<evidence type="ECO:0000256" key="2">
    <source>
        <dbReference type="SAM" id="Phobius"/>
    </source>
</evidence>
<keyword evidence="2" id="KW-1133">Transmembrane helix</keyword>
<dbReference type="Gene3D" id="2.60.40.740">
    <property type="match status" value="3"/>
</dbReference>
<accession>A0ABX7SDX9</accession>
<evidence type="ECO:0000256" key="1">
    <source>
        <dbReference type="SAM" id="MobiDB-lite"/>
    </source>
</evidence>
<keyword evidence="7" id="KW-1185">Reference proteome</keyword>
<evidence type="ECO:0000256" key="3">
    <source>
        <dbReference type="SAM" id="SignalP"/>
    </source>
</evidence>
<feature type="domain" description="Adhesin isopeptide-forming adherence" evidence="5">
    <location>
        <begin position="593"/>
        <end position="733"/>
    </location>
</feature>
<feature type="region of interest" description="Disordered" evidence="1">
    <location>
        <begin position="208"/>
        <end position="230"/>
    </location>
</feature>
<dbReference type="Pfam" id="PF17998">
    <property type="entry name" value="AgI_II_C2"/>
    <property type="match status" value="2"/>
</dbReference>
<feature type="domain" description="Adhesin isopeptide-forming adherence" evidence="5">
    <location>
        <begin position="740"/>
        <end position="923"/>
    </location>
</feature>
<dbReference type="InterPro" id="IPR026345">
    <property type="entry name" value="Adh_isopep-form_adh_dom"/>
</dbReference>
<feature type="domain" description="Cell surface antigen C-terminal" evidence="4">
    <location>
        <begin position="927"/>
        <end position="1096"/>
    </location>
</feature>
<evidence type="ECO:0000313" key="7">
    <source>
        <dbReference type="Proteomes" id="UP000663729"/>
    </source>
</evidence>
<keyword evidence="3" id="KW-0732">Signal</keyword>
<sequence>MNFGKSMRAGAAALVAVATLGAGGIVASAAYAGGGGGNQPGQGGNMDVLQFWQYKDDATGSWGPADSLDSVRAAMKSAGVTLKGDGVTKATKALEQARTECEDGFKTRHPGEGDGECRVVAVGAVPYIDGDKFYYDGSGYYDPNLRGSWFDNWNNYVATGSYQYGNVTYKTSYPFDDDPQNSVDKIMKDNVTATSKPSIVIIVLDKYQPAPPETPPNAPTKTVQKGTSADSMANETVITTGTGVGGKKMTISDTINPNGMKYTVTGQKVIDKTDGNKDVSGQFTFNTADGQQAPNDVATATWNGGDLPEKHEYEYHLTITVTAPVTSKVVDTPSVTWNDKGTGDVDSREFPTWEPNPDKSWILYRDGKWQAVVDPDETNATGADGMKFLDGDTVGSAVNGTVDPDLIEAPTKLELADDWSAADYLVDVRAASEIRVYAKQAEPDSTATVDGGTVKHYTKTSVADIANTGEDVTSMFDITVEGTKAVASAKPEYLKTLKGMGKGLQVTMIVPFTVNFANGKGAEQVRKDFGKAAGDELTFCTNPTEGKDHNGPALTNKGSETVNGQTVATNEPKICGWVPKVKKDVLAESSQGGDQSSVDGKTVYPGQKVEYELITQPKLPSDLATIVTSVGFTDNYDEYLAPDKQTVEMRDLATGHTIPKSKYTTKWDDSKHLFQLTVKDKDLIAQWRAGSNPRLLIRFEGTVAENAPTTHKVNNKWVLTLNNGLTPSNEVFNLPPDFQPSKKDTQSAEQGDPTISIDGKTMLLGDTGNYVVTIDATQKDQAYKVWRLGATDDFDEEYVSIDPAKIEVIGSDGKDYTKAFNIQLRDGVVYAYAKTVDTEIPATGETVKGDPQPTDLKAYAEKTDKDYDPLKDPAIDQKLLGRSYQLVMPYKVVKVTDGYVVRNKAVQIVNNVRKETNEVSNPLKPINPKKDVTVKVGGDSIDGKSVYLNHTFLYRLDSSILPADRAYQKITDWTGVDQLDTEHDEYLGNWAVYAQRDLYRDGQLVASKGERIAGTGFDSSKLGELFNVSYDQNGKVSVAATQAYLDLVSADNGHEAGWSLYIQCKRTSTAEKVENKWDETVNGTPRESNIVWTRTPDMTPSIHLEKVDTKTLDKDGQEAADRDDPKQALKMNSDSTSITFIITNTSKTDPETGEGAWFKASDLKLKDNTIVGDAHVDMDSLTYPSGWDALILKPGESVKVTGTLKGVNAGGKHTNRASVTGTPLVECAPSNADPFNGSDDGTDPDYSTGDVTEIDGRKLCSDTQVVSNTDDWNGYRPAPLASTGAGIMAAVVALLLTGGIGAVLAVIAGDRRRKAGSHAEPAMTAGE</sequence>
<evidence type="ECO:0000259" key="5">
    <source>
        <dbReference type="Pfam" id="PF17998"/>
    </source>
</evidence>
<reference evidence="6 7" key="1">
    <citation type="submission" date="2021-03" db="EMBL/GenBank/DDBJ databases">
        <title>Genome sequencing of Bifidobacterium saguini DSMZ 23967.</title>
        <authorList>
            <person name="Kim J."/>
        </authorList>
    </citation>
    <scope>NUCLEOTIDE SEQUENCE [LARGE SCALE GENOMIC DNA]</scope>
    <source>
        <strain evidence="6 7">DSMZ 23967</strain>
    </source>
</reference>
<evidence type="ECO:0000259" key="4">
    <source>
        <dbReference type="Pfam" id="PF16364"/>
    </source>
</evidence>
<name>A0ABX7SDX9_9BIFI</name>
<keyword evidence="2" id="KW-0812">Transmembrane</keyword>
<protein>
    <submittedName>
        <fullName evidence="6">LPXTG cell wall anchor domain-containing protein</fullName>
    </submittedName>
</protein>
<dbReference type="Pfam" id="PF16364">
    <property type="entry name" value="Antigen_C"/>
    <property type="match status" value="1"/>
</dbReference>
<organism evidence="6 7">
    <name type="scientific">Bifidobacterium saguini</name>
    <dbReference type="NCBI Taxonomy" id="762210"/>
    <lineage>
        <taxon>Bacteria</taxon>
        <taxon>Bacillati</taxon>
        <taxon>Actinomycetota</taxon>
        <taxon>Actinomycetes</taxon>
        <taxon>Bifidobacteriales</taxon>
        <taxon>Bifidobacteriaceae</taxon>
        <taxon>Bifidobacterium</taxon>
    </lineage>
</organism>
<gene>
    <name evidence="6" type="ORF">BSD967_10475</name>
</gene>
<proteinExistence type="predicted"/>
<dbReference type="Proteomes" id="UP000663729">
    <property type="component" value="Chromosome"/>
</dbReference>
<dbReference type="NCBIfam" id="TIGR04228">
    <property type="entry name" value="isopep_sspB_C2"/>
    <property type="match status" value="1"/>
</dbReference>